<dbReference type="Gene3D" id="3.40.630.30">
    <property type="match status" value="1"/>
</dbReference>
<evidence type="ECO:0000313" key="2">
    <source>
        <dbReference type="EMBL" id="WXA91084.1"/>
    </source>
</evidence>
<dbReference type="Pfam" id="PF13302">
    <property type="entry name" value="Acetyltransf_3"/>
    <property type="match status" value="1"/>
</dbReference>
<keyword evidence="3" id="KW-1185">Reference proteome</keyword>
<dbReference type="PANTHER" id="PTHR43441:SF3">
    <property type="entry name" value="ACETYLTRANSFERASE"/>
    <property type="match status" value="1"/>
</dbReference>
<dbReference type="InterPro" id="IPR000182">
    <property type="entry name" value="GNAT_dom"/>
</dbReference>
<dbReference type="InterPro" id="IPR051908">
    <property type="entry name" value="Ribosomal_N-acetyltransferase"/>
</dbReference>
<name>A0ABZ2JZ57_9BACT</name>
<dbReference type="SUPFAM" id="SSF55729">
    <property type="entry name" value="Acyl-CoA N-acyltransferases (Nat)"/>
    <property type="match status" value="1"/>
</dbReference>
<gene>
    <name evidence="2" type="ORF">LZC95_32100</name>
</gene>
<dbReference type="RefSeq" id="WP_394841705.1">
    <property type="nucleotide sequence ID" value="NZ_CP089982.1"/>
</dbReference>
<organism evidence="2 3">
    <name type="scientific">Pendulispora brunnea</name>
    <dbReference type="NCBI Taxonomy" id="2905690"/>
    <lineage>
        <taxon>Bacteria</taxon>
        <taxon>Pseudomonadati</taxon>
        <taxon>Myxococcota</taxon>
        <taxon>Myxococcia</taxon>
        <taxon>Myxococcales</taxon>
        <taxon>Sorangiineae</taxon>
        <taxon>Pendulisporaceae</taxon>
        <taxon>Pendulispora</taxon>
    </lineage>
</organism>
<sequence>MTAPILIDLPEAIETKRLYIRAPMPGDGSTTLASVLETWDALHETMPWARERPTLEGQEAAARRLHAAFVRREDLPMFAFLKDRKTHVACSGLHRMDWDVPRFEIGYWVRRSFEGQGYVTEVVRALAGFALAKLGAQRVEIRCSHRNVRSQRVAERCGFTLEARLRNEARETNGELRDTLVYSLLPGDSAAASL</sequence>
<dbReference type="InterPro" id="IPR016181">
    <property type="entry name" value="Acyl_CoA_acyltransferase"/>
</dbReference>
<dbReference type="PROSITE" id="PS51186">
    <property type="entry name" value="GNAT"/>
    <property type="match status" value="1"/>
</dbReference>
<dbReference type="EMBL" id="CP089982">
    <property type="protein sequence ID" value="WXA91084.1"/>
    <property type="molecule type" value="Genomic_DNA"/>
</dbReference>
<accession>A0ABZ2JZ57</accession>
<protein>
    <submittedName>
        <fullName evidence="2">GNAT family N-acetyltransferase</fullName>
    </submittedName>
</protein>
<evidence type="ECO:0000313" key="3">
    <source>
        <dbReference type="Proteomes" id="UP001379533"/>
    </source>
</evidence>
<proteinExistence type="predicted"/>
<feature type="domain" description="N-acetyltransferase" evidence="1">
    <location>
        <begin position="30"/>
        <end position="181"/>
    </location>
</feature>
<reference evidence="2 3" key="1">
    <citation type="submission" date="2021-12" db="EMBL/GenBank/DDBJ databases">
        <title>Discovery of the Pendulisporaceae a myxobacterial family with distinct sporulation behavior and unique specialized metabolism.</title>
        <authorList>
            <person name="Garcia R."/>
            <person name="Popoff A."/>
            <person name="Bader C.D."/>
            <person name="Loehr J."/>
            <person name="Walesch S."/>
            <person name="Walt C."/>
            <person name="Boldt J."/>
            <person name="Bunk B."/>
            <person name="Haeckl F.J.F.P.J."/>
            <person name="Gunesch A.P."/>
            <person name="Birkelbach J."/>
            <person name="Nuebel U."/>
            <person name="Pietschmann T."/>
            <person name="Bach T."/>
            <person name="Mueller R."/>
        </authorList>
    </citation>
    <scope>NUCLEOTIDE SEQUENCE [LARGE SCALE GENOMIC DNA]</scope>
    <source>
        <strain evidence="2 3">MSr12523</strain>
    </source>
</reference>
<evidence type="ECO:0000259" key="1">
    <source>
        <dbReference type="PROSITE" id="PS51186"/>
    </source>
</evidence>
<dbReference type="PANTHER" id="PTHR43441">
    <property type="entry name" value="RIBOSOMAL-PROTEIN-SERINE ACETYLTRANSFERASE"/>
    <property type="match status" value="1"/>
</dbReference>
<dbReference type="Proteomes" id="UP001379533">
    <property type="component" value="Chromosome"/>
</dbReference>